<organism evidence="2 3">
    <name type="scientific">Danaus plexippus plexippus</name>
    <dbReference type="NCBI Taxonomy" id="278856"/>
    <lineage>
        <taxon>Eukaryota</taxon>
        <taxon>Metazoa</taxon>
        <taxon>Ecdysozoa</taxon>
        <taxon>Arthropoda</taxon>
        <taxon>Hexapoda</taxon>
        <taxon>Insecta</taxon>
        <taxon>Pterygota</taxon>
        <taxon>Neoptera</taxon>
        <taxon>Endopterygota</taxon>
        <taxon>Lepidoptera</taxon>
        <taxon>Glossata</taxon>
        <taxon>Ditrysia</taxon>
        <taxon>Papilionoidea</taxon>
        <taxon>Nymphalidae</taxon>
        <taxon>Danainae</taxon>
        <taxon>Danaini</taxon>
        <taxon>Danaina</taxon>
        <taxon>Danaus</taxon>
        <taxon>Danaus</taxon>
    </lineage>
</organism>
<comment type="caution">
    <text evidence="2">The sequence shown here is derived from an EMBL/GenBank/DDBJ whole genome shotgun (WGS) entry which is preliminary data.</text>
</comment>
<reference evidence="2 3" key="1">
    <citation type="journal article" date="2011" name="Cell">
        <title>The monarch butterfly genome yields insights into long-distance migration.</title>
        <authorList>
            <person name="Zhan S."/>
            <person name="Merlin C."/>
            <person name="Boore J.L."/>
            <person name="Reppert S.M."/>
        </authorList>
    </citation>
    <scope>NUCLEOTIDE SEQUENCE [LARGE SCALE GENOMIC DNA]</scope>
    <source>
        <strain evidence="2">F-2</strain>
    </source>
</reference>
<dbReference type="GO" id="GO:0016020">
    <property type="term" value="C:membrane"/>
    <property type="evidence" value="ECO:0007669"/>
    <property type="project" value="TreeGrafter"/>
</dbReference>
<dbReference type="Proteomes" id="UP000007151">
    <property type="component" value="Unassembled WGS sequence"/>
</dbReference>
<name>A0A212FFT8_DANPL</name>
<proteinExistence type="predicted"/>
<dbReference type="InParanoid" id="A0A212FFT8"/>
<dbReference type="EMBL" id="AGBW02008766">
    <property type="protein sequence ID" value="OWR52596.1"/>
    <property type="molecule type" value="Genomic_DNA"/>
</dbReference>
<evidence type="ECO:0000313" key="3">
    <source>
        <dbReference type="Proteomes" id="UP000007151"/>
    </source>
</evidence>
<dbReference type="KEGG" id="dpl:KGM_205860"/>
<feature type="domain" description="Transmembrane protein 131-like N-terminal" evidence="1">
    <location>
        <begin position="38"/>
        <end position="93"/>
    </location>
</feature>
<dbReference type="InterPro" id="IPR022113">
    <property type="entry name" value="TMEM131L_N"/>
</dbReference>
<evidence type="ECO:0000259" key="1">
    <source>
        <dbReference type="Pfam" id="PF12371"/>
    </source>
</evidence>
<evidence type="ECO:0000313" key="2">
    <source>
        <dbReference type="EMBL" id="OWR52596.1"/>
    </source>
</evidence>
<dbReference type="Pfam" id="PF12371">
    <property type="entry name" value="TMEM131_like_N"/>
    <property type="match status" value="1"/>
</dbReference>
<gene>
    <name evidence="2" type="ORF">KGM_205860</name>
</gene>
<dbReference type="PANTHER" id="PTHR22050:SF0">
    <property type="entry name" value="TRANSMEMBRANE PROTEIN 131 HOMOLOG"/>
    <property type="match status" value="1"/>
</dbReference>
<dbReference type="PANTHER" id="PTHR22050">
    <property type="entry name" value="RW1 PROTEIN HOMOLOG"/>
    <property type="match status" value="1"/>
</dbReference>
<dbReference type="InterPro" id="IPR039877">
    <property type="entry name" value="TMEM131-like"/>
</dbReference>
<dbReference type="AlphaFoldDB" id="A0A212FFT8"/>
<protein>
    <recommendedName>
        <fullName evidence="1">Transmembrane protein 131-like N-terminal domain-containing protein</fullName>
    </recommendedName>
</protein>
<keyword evidence="3" id="KW-1185">Reference proteome</keyword>
<sequence>MYRVQDAGGVSIHNSLVEGITFQEWGKESVGVESVEGVSVTPGSLSFGRAPLAAPHVKVVTVTNTANSTLHLASVAGTTPDFHASFFESKVLKVPETGSALPASHLELFKDFDEYY</sequence>
<accession>A0A212FFT8</accession>